<gene>
    <name evidence="2" type="ORF">QM524_14940</name>
</gene>
<reference evidence="2 3" key="1">
    <citation type="submission" date="2023-05" db="EMBL/GenBank/DDBJ databases">
        <title>Novel species of genus Flectobacillus isolated from stream in China.</title>
        <authorList>
            <person name="Lu H."/>
        </authorList>
    </citation>
    <scope>NUCLEOTIDE SEQUENCE [LARGE SCALE GENOMIC DNA]</scope>
    <source>
        <strain evidence="2 3">KCTC 42575</strain>
    </source>
</reference>
<organism evidence="2 3">
    <name type="scientific">Flectobacillus roseus</name>
    <dbReference type="NCBI Taxonomy" id="502259"/>
    <lineage>
        <taxon>Bacteria</taxon>
        <taxon>Pseudomonadati</taxon>
        <taxon>Bacteroidota</taxon>
        <taxon>Cytophagia</taxon>
        <taxon>Cytophagales</taxon>
        <taxon>Flectobacillaceae</taxon>
        <taxon>Flectobacillus</taxon>
    </lineage>
</organism>
<dbReference type="RefSeq" id="WP_283345194.1">
    <property type="nucleotide sequence ID" value="NZ_JASHIF010000011.1"/>
</dbReference>
<name>A0ABT6YA98_9BACT</name>
<proteinExistence type="predicted"/>
<dbReference type="Pfam" id="PF03203">
    <property type="entry name" value="MerC"/>
    <property type="match status" value="1"/>
</dbReference>
<keyword evidence="1" id="KW-1133">Transmembrane helix</keyword>
<dbReference type="Proteomes" id="UP001236507">
    <property type="component" value="Unassembled WGS sequence"/>
</dbReference>
<dbReference type="EMBL" id="JASHIF010000011">
    <property type="protein sequence ID" value="MDI9860508.1"/>
    <property type="molecule type" value="Genomic_DNA"/>
</dbReference>
<comment type="caution">
    <text evidence="2">The sequence shown here is derived from an EMBL/GenBank/DDBJ whole genome shotgun (WGS) entry which is preliminary data.</text>
</comment>
<keyword evidence="3" id="KW-1185">Reference proteome</keyword>
<accession>A0ABT6YA98</accession>
<feature type="transmembrane region" description="Helical" evidence="1">
    <location>
        <begin position="76"/>
        <end position="91"/>
    </location>
</feature>
<feature type="transmembrane region" description="Helical" evidence="1">
    <location>
        <begin position="45"/>
        <end position="64"/>
    </location>
</feature>
<keyword evidence="1" id="KW-0812">Transmembrane</keyword>
<evidence type="ECO:0000313" key="2">
    <source>
        <dbReference type="EMBL" id="MDI9860508.1"/>
    </source>
</evidence>
<evidence type="ECO:0000313" key="3">
    <source>
        <dbReference type="Proteomes" id="UP001236507"/>
    </source>
</evidence>
<protein>
    <submittedName>
        <fullName evidence="2">MerC domain-containing protein</fullName>
    </submittedName>
</protein>
<dbReference type="InterPro" id="IPR004891">
    <property type="entry name" value="Mercury-R_MerC"/>
</dbReference>
<keyword evidence="1" id="KW-0472">Membrane</keyword>
<sequence>MENYRKNTFDYVGIISSGICLIHCMLMPILLLFKWEFQLESLGFAHHPSWDYCFIGLGFIAVWMSSHKHTPKRIRIGLWVAYTVFAWALLYEDQVWFAQYLGWIASFGLITTHYFNIKFCKKCQIENCQ</sequence>
<feature type="transmembrane region" description="Helical" evidence="1">
    <location>
        <begin position="97"/>
        <end position="115"/>
    </location>
</feature>
<feature type="transmembrane region" description="Helical" evidence="1">
    <location>
        <begin position="12"/>
        <end position="33"/>
    </location>
</feature>
<evidence type="ECO:0000256" key="1">
    <source>
        <dbReference type="SAM" id="Phobius"/>
    </source>
</evidence>